<sequence length="124" mass="13183">MQALLPHAHAWLLLWAAAIAKGSLTVSTIACNLSLLPEWVPLLSAHAELLDALGQSVHTARDLGAAKSLANLCTWARESQADAPALQAVLRDRAETWAALAASTSDSEMQAIAIQIQHTRQVDA</sequence>
<gene>
    <name evidence="2" type="ORF">SPRG_17970</name>
</gene>
<dbReference type="RefSeq" id="XP_012212779.1">
    <property type="nucleotide sequence ID" value="XM_012357389.1"/>
</dbReference>
<proteinExistence type="predicted"/>
<organism evidence="2 3">
    <name type="scientific">Saprolegnia parasitica (strain CBS 223.65)</name>
    <dbReference type="NCBI Taxonomy" id="695850"/>
    <lineage>
        <taxon>Eukaryota</taxon>
        <taxon>Sar</taxon>
        <taxon>Stramenopiles</taxon>
        <taxon>Oomycota</taxon>
        <taxon>Saprolegniomycetes</taxon>
        <taxon>Saprolegniales</taxon>
        <taxon>Saprolegniaceae</taxon>
        <taxon>Saprolegnia</taxon>
    </lineage>
</organism>
<feature type="chain" id="PRO_5001636959" evidence="1">
    <location>
        <begin position="23"/>
        <end position="124"/>
    </location>
</feature>
<keyword evidence="3" id="KW-1185">Reference proteome</keyword>
<dbReference type="EMBL" id="KK584076">
    <property type="protein sequence ID" value="KDO16512.1"/>
    <property type="molecule type" value="Genomic_DNA"/>
</dbReference>
<feature type="signal peptide" evidence="1">
    <location>
        <begin position="1"/>
        <end position="22"/>
    </location>
</feature>
<dbReference type="AlphaFoldDB" id="A0A067BP83"/>
<accession>A0A067BP83</accession>
<keyword evidence="1" id="KW-0732">Signal</keyword>
<name>A0A067BP83_SAPPC</name>
<evidence type="ECO:0000256" key="1">
    <source>
        <dbReference type="SAM" id="SignalP"/>
    </source>
</evidence>
<dbReference type="GeneID" id="24139497"/>
<dbReference type="VEuPathDB" id="FungiDB:SPRG_17970"/>
<reference evidence="2 3" key="1">
    <citation type="journal article" date="2013" name="PLoS Genet.">
        <title>Distinctive expansion of potential virulence genes in the genome of the oomycete fish pathogen Saprolegnia parasitica.</title>
        <authorList>
            <person name="Jiang R.H."/>
            <person name="de Bruijn I."/>
            <person name="Haas B.J."/>
            <person name="Belmonte R."/>
            <person name="Lobach L."/>
            <person name="Christie J."/>
            <person name="van den Ackerveken G."/>
            <person name="Bottin A."/>
            <person name="Bulone V."/>
            <person name="Diaz-Moreno S.M."/>
            <person name="Dumas B."/>
            <person name="Fan L."/>
            <person name="Gaulin E."/>
            <person name="Govers F."/>
            <person name="Grenville-Briggs L.J."/>
            <person name="Horner N.R."/>
            <person name="Levin J.Z."/>
            <person name="Mammella M."/>
            <person name="Meijer H.J."/>
            <person name="Morris P."/>
            <person name="Nusbaum C."/>
            <person name="Oome S."/>
            <person name="Phillips A.J."/>
            <person name="van Rooyen D."/>
            <person name="Rzeszutek E."/>
            <person name="Saraiva M."/>
            <person name="Secombes C.J."/>
            <person name="Seidl M.F."/>
            <person name="Snel B."/>
            <person name="Stassen J.H."/>
            <person name="Sykes S."/>
            <person name="Tripathy S."/>
            <person name="van den Berg H."/>
            <person name="Vega-Arreguin J.C."/>
            <person name="Wawra S."/>
            <person name="Young S.K."/>
            <person name="Zeng Q."/>
            <person name="Dieguez-Uribeondo J."/>
            <person name="Russ C."/>
            <person name="Tyler B.M."/>
            <person name="van West P."/>
        </authorList>
    </citation>
    <scope>NUCLEOTIDE SEQUENCE [LARGE SCALE GENOMIC DNA]</scope>
    <source>
        <strain evidence="2 3">CBS 223.65</strain>
    </source>
</reference>
<dbReference type="Proteomes" id="UP000030745">
    <property type="component" value="Unassembled WGS sequence"/>
</dbReference>
<protein>
    <submittedName>
        <fullName evidence="2">Uncharacterized protein</fullName>
    </submittedName>
</protein>
<evidence type="ECO:0000313" key="2">
    <source>
        <dbReference type="EMBL" id="KDO16512.1"/>
    </source>
</evidence>
<dbReference type="KEGG" id="spar:SPRG_17970"/>
<evidence type="ECO:0000313" key="3">
    <source>
        <dbReference type="Proteomes" id="UP000030745"/>
    </source>
</evidence>